<dbReference type="Proteomes" id="UP000255101">
    <property type="component" value="Unassembled WGS sequence"/>
</dbReference>
<sequence>MYSNASITEILGINDNNLVILGNEKEKIKGIEYTVLRGKLSYRPTCCPKCGIVNENYDITKNGSRTVKIFFNRVNTNPLILMVKKQRFFCKHCKSTFMAKTPIVDKGCFISNDVKRSIVLNLCETKSMDLIAREHCVSPTSVARILRLTEDMRGKNYLPRVLSIDEFKSVNTVDASMSVNLTDLEGGHIFDILADRRQRYLFEYFNSYPLKVRKRVEYVTTDMYRPYIDLAEKAFPNANIVVDKFHIVQLLTRELNKLRINEMKKLNTRSREYKVLKRYWKIPLAKNWELNRIYFYKNRPFKNMTSSIDILDYMLKEFPHLKEAYDFYQNFLLSISKNDVAMLEDILNTRTDEIPMCFRKSIKSLKKLRKYVINSLKYDYTNAMVEGKNNKIKVIKRVSYGYRSFRNFKARIMLMERYKIQKGNIHSYQFAMDAAAYFNRFC</sequence>
<organism evidence="2 3">
    <name type="scientific">Peptostreptococcus anaerobius</name>
    <dbReference type="NCBI Taxonomy" id="1261"/>
    <lineage>
        <taxon>Bacteria</taxon>
        <taxon>Bacillati</taxon>
        <taxon>Bacillota</taxon>
        <taxon>Clostridia</taxon>
        <taxon>Peptostreptococcales</taxon>
        <taxon>Peptostreptococcaceae</taxon>
        <taxon>Peptostreptococcus</taxon>
    </lineage>
</organism>
<dbReference type="AlphaFoldDB" id="A0A379CDB2"/>
<dbReference type="NCBIfam" id="NF033550">
    <property type="entry name" value="transpos_ISL3"/>
    <property type="match status" value="1"/>
</dbReference>
<feature type="domain" description="Transposase IS204/IS1001/IS1096/IS1165 DDE" evidence="1">
    <location>
        <begin position="162"/>
        <end position="412"/>
    </location>
</feature>
<reference evidence="2 3" key="1">
    <citation type="submission" date="2018-06" db="EMBL/GenBank/DDBJ databases">
        <authorList>
            <consortium name="Pathogen Informatics"/>
            <person name="Doyle S."/>
        </authorList>
    </citation>
    <scope>NUCLEOTIDE SEQUENCE [LARGE SCALE GENOMIC DNA]</scope>
    <source>
        <strain evidence="2 3">NCTC11460</strain>
    </source>
</reference>
<protein>
    <submittedName>
        <fullName evidence="2">Transposase and inactivated derivatives</fullName>
    </submittedName>
</protein>
<dbReference type="PANTHER" id="PTHR33498">
    <property type="entry name" value="TRANSPOSASE FOR INSERTION SEQUENCE ELEMENT IS1557"/>
    <property type="match status" value="1"/>
</dbReference>
<dbReference type="InterPro" id="IPR047951">
    <property type="entry name" value="Transpos_ISL3"/>
</dbReference>
<dbReference type="Pfam" id="PF01610">
    <property type="entry name" value="DDE_Tnp_ISL3"/>
    <property type="match status" value="1"/>
</dbReference>
<name>A0A379CDB2_9FIRM</name>
<proteinExistence type="predicted"/>
<evidence type="ECO:0000313" key="3">
    <source>
        <dbReference type="Proteomes" id="UP000255101"/>
    </source>
</evidence>
<evidence type="ECO:0000313" key="2">
    <source>
        <dbReference type="EMBL" id="SUB60412.1"/>
    </source>
</evidence>
<dbReference type="InterPro" id="IPR002560">
    <property type="entry name" value="Transposase_DDE"/>
</dbReference>
<dbReference type="EMBL" id="UGTB01000004">
    <property type="protein sequence ID" value="SUB60412.1"/>
    <property type="molecule type" value="Genomic_DNA"/>
</dbReference>
<accession>A0A379CDB2</accession>
<evidence type="ECO:0000259" key="1">
    <source>
        <dbReference type="Pfam" id="PF01610"/>
    </source>
</evidence>
<gene>
    <name evidence="2" type="ORF">NCTC11460_00317</name>
</gene>
<dbReference type="PANTHER" id="PTHR33498:SF1">
    <property type="entry name" value="TRANSPOSASE FOR INSERTION SEQUENCE ELEMENT IS1557"/>
    <property type="match status" value="1"/>
</dbReference>
<dbReference type="RefSeq" id="WP_074762986.1">
    <property type="nucleotide sequence ID" value="NZ_CAXUJS010000004.1"/>
</dbReference>